<comment type="caution">
    <text evidence="2">The sequence shown here is derived from an EMBL/GenBank/DDBJ whole genome shotgun (WGS) entry which is preliminary data.</text>
</comment>
<protein>
    <submittedName>
        <fullName evidence="2">Uncharacterized protein</fullName>
    </submittedName>
</protein>
<dbReference type="NCBIfam" id="TIGR02532">
    <property type="entry name" value="IV_pilin_GFxxxE"/>
    <property type="match status" value="1"/>
</dbReference>
<name>A0A0G0W5X1_9BACT</name>
<dbReference type="InterPro" id="IPR045584">
    <property type="entry name" value="Pilin-like"/>
</dbReference>
<evidence type="ECO:0000313" key="2">
    <source>
        <dbReference type="EMBL" id="KKR70642.1"/>
    </source>
</evidence>
<keyword evidence="1" id="KW-0812">Transmembrane</keyword>
<dbReference type="Gene3D" id="3.30.700.10">
    <property type="entry name" value="Glycoprotein, Type 4 Pilin"/>
    <property type="match status" value="1"/>
</dbReference>
<gene>
    <name evidence="2" type="ORF">UU12_C0018G0001</name>
</gene>
<feature type="transmembrane region" description="Helical" evidence="1">
    <location>
        <begin position="12"/>
        <end position="34"/>
    </location>
</feature>
<keyword evidence="1" id="KW-0472">Membrane</keyword>
<dbReference type="Pfam" id="PF07963">
    <property type="entry name" value="N_methyl"/>
    <property type="match status" value="1"/>
</dbReference>
<sequence>MQSLVQNQKGFTLVELLIVITVVGILSSAIISGMNPGKRFREARDSQRKGIVQVVGSGMEVCYTSNGGSYTTPDNCASLAELATKNYVKVNYTGYVVYGAPSGADEYTIANTGCVAAKLEEPIGSNTHWKYTTTSGQAQAATSGC</sequence>
<dbReference type="AlphaFoldDB" id="A0A0G0W5X1"/>
<dbReference type="SUPFAM" id="SSF54523">
    <property type="entry name" value="Pili subunits"/>
    <property type="match status" value="1"/>
</dbReference>
<dbReference type="InterPro" id="IPR012902">
    <property type="entry name" value="N_methyl_site"/>
</dbReference>
<evidence type="ECO:0000313" key="3">
    <source>
        <dbReference type="Proteomes" id="UP000034562"/>
    </source>
</evidence>
<dbReference type="EMBL" id="LBZK01000018">
    <property type="protein sequence ID" value="KKR70642.1"/>
    <property type="molecule type" value="Genomic_DNA"/>
</dbReference>
<organism evidence="2 3">
    <name type="scientific">Candidatus Woesebacteria bacterium GW2011_GWA2_40_7b</name>
    <dbReference type="NCBI Taxonomy" id="1618563"/>
    <lineage>
        <taxon>Bacteria</taxon>
        <taxon>Candidatus Woeseibacteriota</taxon>
    </lineage>
</organism>
<keyword evidence="1" id="KW-1133">Transmembrane helix</keyword>
<proteinExistence type="predicted"/>
<dbReference type="STRING" id="1618563.UU12_C0018G0001"/>
<evidence type="ECO:0000256" key="1">
    <source>
        <dbReference type="SAM" id="Phobius"/>
    </source>
</evidence>
<dbReference type="PROSITE" id="PS00409">
    <property type="entry name" value="PROKAR_NTER_METHYL"/>
    <property type="match status" value="1"/>
</dbReference>
<reference evidence="2 3" key="1">
    <citation type="journal article" date="2015" name="Nature">
        <title>rRNA introns, odd ribosomes, and small enigmatic genomes across a large radiation of phyla.</title>
        <authorList>
            <person name="Brown C.T."/>
            <person name="Hug L.A."/>
            <person name="Thomas B.C."/>
            <person name="Sharon I."/>
            <person name="Castelle C.J."/>
            <person name="Singh A."/>
            <person name="Wilkins M.J."/>
            <person name="Williams K.H."/>
            <person name="Banfield J.F."/>
        </authorList>
    </citation>
    <scope>NUCLEOTIDE SEQUENCE [LARGE SCALE GENOMIC DNA]</scope>
</reference>
<accession>A0A0G0W5X1</accession>
<dbReference type="Proteomes" id="UP000034562">
    <property type="component" value="Unassembled WGS sequence"/>
</dbReference>